<sequence>MNVALENQNTYDEFVLEKDILYFRVGAHGLVSFHGKNFNVKRRLSTEQLDKMLSDSAFFKVNTDCYANLHKVEAVQDSRVCFDSKSPTSKSVSITKLRQGRLKGFLNHHEFERNLNDTLK</sequence>
<dbReference type="Pfam" id="PF04397">
    <property type="entry name" value="LytTR"/>
    <property type="match status" value="1"/>
</dbReference>
<protein>
    <recommendedName>
        <fullName evidence="1">HTH LytTR-type domain-containing protein</fullName>
    </recommendedName>
</protein>
<gene>
    <name evidence="2" type="ORF">J2Z66_007302</name>
</gene>
<evidence type="ECO:0000259" key="1">
    <source>
        <dbReference type="Pfam" id="PF04397"/>
    </source>
</evidence>
<dbReference type="EMBL" id="JAGGLB010000037">
    <property type="protein sequence ID" value="MBP1995660.1"/>
    <property type="molecule type" value="Genomic_DNA"/>
</dbReference>
<dbReference type="Proteomes" id="UP001519287">
    <property type="component" value="Unassembled WGS sequence"/>
</dbReference>
<comment type="caution">
    <text evidence="2">The sequence shown here is derived from an EMBL/GenBank/DDBJ whole genome shotgun (WGS) entry which is preliminary data.</text>
</comment>
<keyword evidence="3" id="KW-1185">Reference proteome</keyword>
<evidence type="ECO:0000313" key="2">
    <source>
        <dbReference type="EMBL" id="MBP1995660.1"/>
    </source>
</evidence>
<evidence type="ECO:0000313" key="3">
    <source>
        <dbReference type="Proteomes" id="UP001519287"/>
    </source>
</evidence>
<name>A0ABS4J742_9BACL</name>
<dbReference type="InterPro" id="IPR007492">
    <property type="entry name" value="LytTR_DNA-bd_dom"/>
</dbReference>
<proteinExistence type="predicted"/>
<reference evidence="2 3" key="1">
    <citation type="submission" date="2021-03" db="EMBL/GenBank/DDBJ databases">
        <title>Genomic Encyclopedia of Type Strains, Phase IV (KMG-IV): sequencing the most valuable type-strain genomes for metagenomic binning, comparative biology and taxonomic classification.</title>
        <authorList>
            <person name="Goeker M."/>
        </authorList>
    </citation>
    <scope>NUCLEOTIDE SEQUENCE [LARGE SCALE GENOMIC DNA]</scope>
    <source>
        <strain evidence="2 3">DSM 26048</strain>
    </source>
</reference>
<dbReference type="Gene3D" id="2.40.50.1020">
    <property type="entry name" value="LytTr DNA-binding domain"/>
    <property type="match status" value="1"/>
</dbReference>
<dbReference type="RefSeq" id="WP_209977449.1">
    <property type="nucleotide sequence ID" value="NZ_JAGGLB010000037.1"/>
</dbReference>
<organism evidence="2 3">
    <name type="scientific">Paenibacillus eucommiae</name>
    <dbReference type="NCBI Taxonomy" id="1355755"/>
    <lineage>
        <taxon>Bacteria</taxon>
        <taxon>Bacillati</taxon>
        <taxon>Bacillota</taxon>
        <taxon>Bacilli</taxon>
        <taxon>Bacillales</taxon>
        <taxon>Paenibacillaceae</taxon>
        <taxon>Paenibacillus</taxon>
    </lineage>
</organism>
<accession>A0ABS4J742</accession>
<feature type="domain" description="HTH LytTR-type" evidence="1">
    <location>
        <begin position="18"/>
        <end position="89"/>
    </location>
</feature>